<dbReference type="InterPro" id="IPR002925">
    <property type="entry name" value="Dienelactn_hydro"/>
</dbReference>
<protein>
    <submittedName>
        <fullName evidence="2">Dienelactone hydrolase family protein</fullName>
    </submittedName>
</protein>
<dbReference type="GO" id="GO:0016787">
    <property type="term" value="F:hydrolase activity"/>
    <property type="evidence" value="ECO:0007669"/>
    <property type="project" value="UniProtKB-KW"/>
</dbReference>
<keyword evidence="3" id="KW-1185">Reference proteome</keyword>
<keyword evidence="2" id="KW-0378">Hydrolase</keyword>
<dbReference type="Pfam" id="PF01738">
    <property type="entry name" value="DLH"/>
    <property type="match status" value="1"/>
</dbReference>
<comment type="caution">
    <text evidence="2">The sequence shown here is derived from an EMBL/GenBank/DDBJ whole genome shotgun (WGS) entry which is preliminary data.</text>
</comment>
<dbReference type="PANTHER" id="PTHR46623">
    <property type="entry name" value="CARBOXYMETHYLENEBUTENOLIDASE-RELATED"/>
    <property type="match status" value="1"/>
</dbReference>
<feature type="domain" description="Dienelactone hydrolase" evidence="1">
    <location>
        <begin position="18"/>
        <end position="243"/>
    </location>
</feature>
<organism evidence="2 3">
    <name type="scientific">Solihabitans fulvus</name>
    <dbReference type="NCBI Taxonomy" id="1892852"/>
    <lineage>
        <taxon>Bacteria</taxon>
        <taxon>Bacillati</taxon>
        <taxon>Actinomycetota</taxon>
        <taxon>Actinomycetes</taxon>
        <taxon>Pseudonocardiales</taxon>
        <taxon>Pseudonocardiaceae</taxon>
        <taxon>Solihabitans</taxon>
    </lineage>
</organism>
<dbReference type="InterPro" id="IPR029058">
    <property type="entry name" value="AB_hydrolase_fold"/>
</dbReference>
<dbReference type="OrthoDB" id="3208682at2"/>
<dbReference type="InterPro" id="IPR051049">
    <property type="entry name" value="Dienelactone_hydrolase-like"/>
</dbReference>
<proteinExistence type="predicted"/>
<dbReference type="RefSeq" id="WP_149847998.1">
    <property type="nucleotide sequence ID" value="NZ_VUOB01000005.1"/>
</dbReference>
<dbReference type="AlphaFoldDB" id="A0A5B2XQL2"/>
<dbReference type="PANTHER" id="PTHR46623:SF6">
    <property type="entry name" value="ALPHA_BETA-HYDROLASES SUPERFAMILY PROTEIN"/>
    <property type="match status" value="1"/>
</dbReference>
<evidence type="ECO:0000313" key="3">
    <source>
        <dbReference type="Proteomes" id="UP000323454"/>
    </source>
</evidence>
<reference evidence="2 3" key="2">
    <citation type="submission" date="2019-09" db="EMBL/GenBank/DDBJ databases">
        <authorList>
            <person name="Jin C."/>
        </authorList>
    </citation>
    <scope>NUCLEOTIDE SEQUENCE [LARGE SCALE GENOMIC DNA]</scope>
    <source>
        <strain evidence="2 3">AN110305</strain>
    </source>
</reference>
<dbReference type="Proteomes" id="UP000323454">
    <property type="component" value="Unassembled WGS sequence"/>
</dbReference>
<evidence type="ECO:0000313" key="2">
    <source>
        <dbReference type="EMBL" id="KAA2265713.1"/>
    </source>
</evidence>
<gene>
    <name evidence="2" type="ORF">F0L68_03840</name>
</gene>
<dbReference type="EMBL" id="VUOB01000005">
    <property type="protein sequence ID" value="KAA2265713.1"/>
    <property type="molecule type" value="Genomic_DNA"/>
</dbReference>
<name>A0A5B2XQL2_9PSEU</name>
<dbReference type="SUPFAM" id="SSF53474">
    <property type="entry name" value="alpha/beta-Hydrolases"/>
    <property type="match status" value="1"/>
</dbReference>
<dbReference type="Gene3D" id="3.40.50.1820">
    <property type="entry name" value="alpha/beta hydrolase"/>
    <property type="match status" value="1"/>
</dbReference>
<evidence type="ECO:0000259" key="1">
    <source>
        <dbReference type="Pfam" id="PF01738"/>
    </source>
</evidence>
<sequence>MTALDTRSLRLGDGAGADAYLAAPTGTAPAGAVIVVPDLYGFTDHARGLCDRLAGEGHLALTLDLYWRQGRPGGLPFDAAGRDRGLGLLRGMRRDEVLADLADARASADALAGHTGIAIIGLSLGGTITMVAATRWHFDLAVTFYGGWTLRGGIPVTDPTPPMEEAAAIAANGTPVLGFVGDLDPHVPPQDWREIGARFAAAGVDHDLVSYPGVDHAFFCADQPAAFDAAASADAWERLRTALARSLRAQ</sequence>
<accession>A0A5B2XQL2</accession>
<reference evidence="2 3" key="1">
    <citation type="submission" date="2019-09" db="EMBL/GenBank/DDBJ databases">
        <title>Goodfellowia gen. nov., a new genus of the Pseudonocardineae related to Actinoalloteichus, containing Goodfellowia coeruleoviolacea gen. nov., comb. nov. gen. nov., comb. nov.</title>
        <authorList>
            <person name="Labeda D."/>
        </authorList>
    </citation>
    <scope>NUCLEOTIDE SEQUENCE [LARGE SCALE GENOMIC DNA]</scope>
    <source>
        <strain evidence="2 3">AN110305</strain>
    </source>
</reference>